<dbReference type="Gene3D" id="3.30.1330.60">
    <property type="entry name" value="OmpA-like domain"/>
    <property type="match status" value="1"/>
</dbReference>
<name>A0A498DF23_9BACI</name>
<dbReference type="OrthoDB" id="9815217at2"/>
<dbReference type="Pfam" id="PF00691">
    <property type="entry name" value="OmpA"/>
    <property type="match status" value="1"/>
</dbReference>
<keyword evidence="10" id="KW-0969">Cilium</keyword>
<evidence type="ECO:0000256" key="1">
    <source>
        <dbReference type="ARBA" id="ARBA00004162"/>
    </source>
</evidence>
<evidence type="ECO:0000313" key="11">
    <source>
        <dbReference type="Proteomes" id="UP000270219"/>
    </source>
</evidence>
<dbReference type="RefSeq" id="WP_121520355.1">
    <property type="nucleotide sequence ID" value="NZ_RCHR01000001.1"/>
</dbReference>
<evidence type="ECO:0000256" key="5">
    <source>
        <dbReference type="ARBA" id="ARBA00022989"/>
    </source>
</evidence>
<dbReference type="PANTHER" id="PTHR30329:SF16">
    <property type="entry name" value="CHEMOTAXIS MOTB PROTEIN"/>
    <property type="match status" value="1"/>
</dbReference>
<dbReference type="InterPro" id="IPR050330">
    <property type="entry name" value="Bact_OuterMem_StrucFunc"/>
</dbReference>
<evidence type="ECO:0000256" key="2">
    <source>
        <dbReference type="ARBA" id="ARBA00008914"/>
    </source>
</evidence>
<sequence length="260" mass="29532">MKRRPRKKLNQSGAPKWMVTYSDMVTLILVFFILLFSMSQVDQEKFDAISESFQNRMIFDFLPSAVPLDHPTDHTVHVEEEKDPNSDEFEKPADSENSKTDLQEDLTGVEDDTLNDLLEEVETYLDDNDLNGVITANRTSQGVELILQDSILFEEGQAEILNEGIPFLERVGILISGIGNPVKVEGHTDSRPINSYLYPSNWELSGARSSVVVRFFIEEFNINPERFTVAGYGETQPLAPNDTQANMMKNRRVEIVILEE</sequence>
<dbReference type="SUPFAM" id="SSF103088">
    <property type="entry name" value="OmpA-like"/>
    <property type="match status" value="1"/>
</dbReference>
<keyword evidence="6 7" id="KW-0472">Membrane</keyword>
<dbReference type="PROSITE" id="PS51123">
    <property type="entry name" value="OMPA_2"/>
    <property type="match status" value="1"/>
</dbReference>
<organism evidence="10 11">
    <name type="scientific">Oceanobacillus piezotolerans</name>
    <dbReference type="NCBI Taxonomy" id="2448030"/>
    <lineage>
        <taxon>Bacteria</taxon>
        <taxon>Bacillati</taxon>
        <taxon>Bacillota</taxon>
        <taxon>Bacilli</taxon>
        <taxon>Bacillales</taxon>
        <taxon>Bacillaceae</taxon>
        <taxon>Oceanobacillus</taxon>
    </lineage>
</organism>
<evidence type="ECO:0000256" key="8">
    <source>
        <dbReference type="SAM" id="MobiDB-lite"/>
    </source>
</evidence>
<comment type="similarity">
    <text evidence="2">Belongs to the MotB family.</text>
</comment>
<dbReference type="AlphaFoldDB" id="A0A498DF23"/>
<gene>
    <name evidence="10" type="primary">motB</name>
    <name evidence="10" type="ORF">D8M04_00570</name>
</gene>
<keyword evidence="11" id="KW-1185">Reference proteome</keyword>
<evidence type="ECO:0000259" key="9">
    <source>
        <dbReference type="PROSITE" id="PS51123"/>
    </source>
</evidence>
<evidence type="ECO:0000313" key="10">
    <source>
        <dbReference type="EMBL" id="RLL47808.1"/>
    </source>
</evidence>
<dbReference type="InterPro" id="IPR036737">
    <property type="entry name" value="OmpA-like_sf"/>
</dbReference>
<comment type="subcellular location">
    <subcellularLocation>
        <location evidence="1">Cell membrane</location>
        <topology evidence="1">Single-pass membrane protein</topology>
    </subcellularLocation>
</comment>
<dbReference type="EMBL" id="RCHR01000001">
    <property type="protein sequence ID" value="RLL47808.1"/>
    <property type="molecule type" value="Genomic_DNA"/>
</dbReference>
<protein>
    <submittedName>
        <fullName evidence="10">Flagellar motor protein MotB</fullName>
    </submittedName>
</protein>
<keyword evidence="10" id="KW-0966">Cell projection</keyword>
<dbReference type="InterPro" id="IPR025713">
    <property type="entry name" value="MotB-like_N_dom"/>
</dbReference>
<evidence type="ECO:0000256" key="7">
    <source>
        <dbReference type="PROSITE-ProRule" id="PRU00473"/>
    </source>
</evidence>
<comment type="caution">
    <text evidence="10">The sequence shown here is derived from an EMBL/GenBank/DDBJ whole genome shotgun (WGS) entry which is preliminary data.</text>
</comment>
<keyword evidence="3" id="KW-1003">Cell membrane</keyword>
<feature type="domain" description="OmpA-like" evidence="9">
    <location>
        <begin position="141"/>
        <end position="260"/>
    </location>
</feature>
<evidence type="ECO:0000256" key="4">
    <source>
        <dbReference type="ARBA" id="ARBA00022692"/>
    </source>
</evidence>
<keyword evidence="5" id="KW-1133">Transmembrane helix</keyword>
<dbReference type="PANTHER" id="PTHR30329">
    <property type="entry name" value="STATOR ELEMENT OF FLAGELLAR MOTOR COMPLEX"/>
    <property type="match status" value="1"/>
</dbReference>
<keyword evidence="10" id="KW-0282">Flagellum</keyword>
<feature type="compositionally biased region" description="Basic and acidic residues" evidence="8">
    <location>
        <begin position="77"/>
        <end position="102"/>
    </location>
</feature>
<dbReference type="NCBIfam" id="NF005382">
    <property type="entry name" value="PRK06925.1"/>
    <property type="match status" value="1"/>
</dbReference>
<accession>A0A498DF23</accession>
<proteinExistence type="inferred from homology"/>
<evidence type="ECO:0000256" key="3">
    <source>
        <dbReference type="ARBA" id="ARBA00022475"/>
    </source>
</evidence>
<dbReference type="Proteomes" id="UP000270219">
    <property type="component" value="Unassembled WGS sequence"/>
</dbReference>
<dbReference type="InterPro" id="IPR006665">
    <property type="entry name" value="OmpA-like"/>
</dbReference>
<dbReference type="Pfam" id="PF13677">
    <property type="entry name" value="MotB_plug"/>
    <property type="match status" value="1"/>
</dbReference>
<evidence type="ECO:0000256" key="6">
    <source>
        <dbReference type="ARBA" id="ARBA00023136"/>
    </source>
</evidence>
<dbReference type="GO" id="GO:0005886">
    <property type="term" value="C:plasma membrane"/>
    <property type="evidence" value="ECO:0007669"/>
    <property type="project" value="UniProtKB-SubCell"/>
</dbReference>
<dbReference type="CDD" id="cd07185">
    <property type="entry name" value="OmpA_C-like"/>
    <property type="match status" value="1"/>
</dbReference>
<keyword evidence="4" id="KW-0812">Transmembrane</keyword>
<reference evidence="10 11" key="1">
    <citation type="submission" date="2018-10" db="EMBL/GenBank/DDBJ databases">
        <title>Oceanobacillus sp. YLB-02 draft genome.</title>
        <authorList>
            <person name="Yu L."/>
        </authorList>
    </citation>
    <scope>NUCLEOTIDE SEQUENCE [LARGE SCALE GENOMIC DNA]</scope>
    <source>
        <strain evidence="10 11">YLB-02</strain>
    </source>
</reference>
<feature type="region of interest" description="Disordered" evidence="8">
    <location>
        <begin position="77"/>
        <end position="108"/>
    </location>
</feature>